<dbReference type="PROSITE" id="PS50931">
    <property type="entry name" value="HTH_LYSR"/>
    <property type="match status" value="1"/>
</dbReference>
<dbReference type="OrthoDB" id="9803735at2"/>
<comment type="caution">
    <text evidence="6">The sequence shown here is derived from an EMBL/GenBank/DDBJ whole genome shotgun (WGS) entry which is preliminary data.</text>
</comment>
<dbReference type="Gene3D" id="3.40.190.290">
    <property type="match status" value="1"/>
</dbReference>
<dbReference type="InterPro" id="IPR036390">
    <property type="entry name" value="WH_DNA-bd_sf"/>
</dbReference>
<proteinExistence type="inferred from homology"/>
<evidence type="ECO:0000256" key="2">
    <source>
        <dbReference type="ARBA" id="ARBA00023015"/>
    </source>
</evidence>
<name>A0A0R1W4W3_9LACO</name>
<dbReference type="InterPro" id="IPR036388">
    <property type="entry name" value="WH-like_DNA-bd_sf"/>
</dbReference>
<dbReference type="PATRIC" id="fig|1423807.3.peg.2240"/>
<dbReference type="PRINTS" id="PR00039">
    <property type="entry name" value="HTHLYSR"/>
</dbReference>
<dbReference type="AlphaFoldDB" id="A0A0R1W4W3"/>
<evidence type="ECO:0000256" key="1">
    <source>
        <dbReference type="ARBA" id="ARBA00009437"/>
    </source>
</evidence>
<dbReference type="GO" id="GO:0003677">
    <property type="term" value="F:DNA binding"/>
    <property type="evidence" value="ECO:0007669"/>
    <property type="project" value="UniProtKB-KW"/>
</dbReference>
<evidence type="ECO:0000259" key="5">
    <source>
        <dbReference type="PROSITE" id="PS50931"/>
    </source>
</evidence>
<organism evidence="6 7">
    <name type="scientific">Paucilactobacillus suebicus DSM 5007 = KCTC 3549</name>
    <dbReference type="NCBI Taxonomy" id="1423807"/>
    <lineage>
        <taxon>Bacteria</taxon>
        <taxon>Bacillati</taxon>
        <taxon>Bacillota</taxon>
        <taxon>Bacilli</taxon>
        <taxon>Lactobacillales</taxon>
        <taxon>Lactobacillaceae</taxon>
        <taxon>Paucilactobacillus</taxon>
    </lineage>
</organism>
<dbReference type="SUPFAM" id="SSF53850">
    <property type="entry name" value="Periplasmic binding protein-like II"/>
    <property type="match status" value="1"/>
</dbReference>
<dbReference type="PANTHER" id="PTHR30419">
    <property type="entry name" value="HTH-TYPE TRANSCRIPTIONAL REGULATOR YBHD"/>
    <property type="match status" value="1"/>
</dbReference>
<gene>
    <name evidence="6" type="ORF">FD16_GL002181</name>
</gene>
<evidence type="ECO:0000313" key="7">
    <source>
        <dbReference type="Proteomes" id="UP000051820"/>
    </source>
</evidence>
<reference evidence="6 7" key="1">
    <citation type="journal article" date="2015" name="Genome Announc.">
        <title>Expanding the biotechnology potential of lactobacilli through comparative genomics of 213 strains and associated genera.</title>
        <authorList>
            <person name="Sun Z."/>
            <person name="Harris H.M."/>
            <person name="McCann A."/>
            <person name="Guo C."/>
            <person name="Argimon S."/>
            <person name="Zhang W."/>
            <person name="Yang X."/>
            <person name="Jeffery I.B."/>
            <person name="Cooney J.C."/>
            <person name="Kagawa T.F."/>
            <person name="Liu W."/>
            <person name="Song Y."/>
            <person name="Salvetti E."/>
            <person name="Wrobel A."/>
            <person name="Rasinkangas P."/>
            <person name="Parkhill J."/>
            <person name="Rea M.C."/>
            <person name="O'Sullivan O."/>
            <person name="Ritari J."/>
            <person name="Douillard F.P."/>
            <person name="Paul Ross R."/>
            <person name="Yang R."/>
            <person name="Briner A.E."/>
            <person name="Felis G.E."/>
            <person name="de Vos W.M."/>
            <person name="Barrangou R."/>
            <person name="Klaenhammer T.R."/>
            <person name="Caufield P.W."/>
            <person name="Cui Y."/>
            <person name="Zhang H."/>
            <person name="O'Toole P.W."/>
        </authorList>
    </citation>
    <scope>NUCLEOTIDE SEQUENCE [LARGE SCALE GENOMIC DNA]</scope>
    <source>
        <strain evidence="6 7">DSM 5007</strain>
    </source>
</reference>
<accession>A0A0R1W4W3</accession>
<keyword evidence="4" id="KW-0804">Transcription</keyword>
<sequence>MNTRDLEYFAKLVEIKNFSQVADEFSVTQPTITMSLKRLEDHFGIQLIHRDQSHGQLTVTTAGKQLNARAKVIIEQMQLAEAELARTRQSKIKIGLPPILGNNYLPQIASELIKHGLMNNVETVESGSDDLLEQIMSGKLDIALLGSVGPMNETNMDVTQIGSYPFTIVTPPEHRLAQCDHVAFNELGNDAFVLLSAGFVHVKAFEWFKKESQTEPEVIYRTPDVSILKKMITQHVGIGFLTNIAITDEDNLVATRITDADQPLFTISVVTRKNQILTPEMKIVKEILLQN</sequence>
<dbReference type="GO" id="GO:0003700">
    <property type="term" value="F:DNA-binding transcription factor activity"/>
    <property type="evidence" value="ECO:0007669"/>
    <property type="project" value="InterPro"/>
</dbReference>
<dbReference type="Pfam" id="PF00126">
    <property type="entry name" value="HTH_1"/>
    <property type="match status" value="1"/>
</dbReference>
<feature type="domain" description="HTH lysR-type" evidence="5">
    <location>
        <begin position="1"/>
        <end position="58"/>
    </location>
</feature>
<dbReference type="GO" id="GO:0005829">
    <property type="term" value="C:cytosol"/>
    <property type="evidence" value="ECO:0007669"/>
    <property type="project" value="TreeGrafter"/>
</dbReference>
<dbReference type="SUPFAM" id="SSF46785">
    <property type="entry name" value="Winged helix' DNA-binding domain"/>
    <property type="match status" value="1"/>
</dbReference>
<dbReference type="InterPro" id="IPR050950">
    <property type="entry name" value="HTH-type_LysR_regulators"/>
</dbReference>
<dbReference type="PANTHER" id="PTHR30419:SF28">
    <property type="entry name" value="HTH-TYPE TRANSCRIPTIONAL REGULATOR BSDA"/>
    <property type="match status" value="1"/>
</dbReference>
<dbReference type="STRING" id="1423807.FD16_GL002181"/>
<comment type="similarity">
    <text evidence="1">Belongs to the LysR transcriptional regulatory family.</text>
</comment>
<dbReference type="RefSeq" id="WP_010620969.1">
    <property type="nucleotide sequence ID" value="NZ_AZGF01000006.1"/>
</dbReference>
<keyword evidence="2" id="KW-0805">Transcription regulation</keyword>
<dbReference type="Gene3D" id="1.10.10.10">
    <property type="entry name" value="Winged helix-like DNA-binding domain superfamily/Winged helix DNA-binding domain"/>
    <property type="match status" value="1"/>
</dbReference>
<dbReference type="Proteomes" id="UP000051820">
    <property type="component" value="Unassembled WGS sequence"/>
</dbReference>
<dbReference type="Pfam" id="PF03466">
    <property type="entry name" value="LysR_substrate"/>
    <property type="match status" value="1"/>
</dbReference>
<dbReference type="EMBL" id="AZGF01000006">
    <property type="protein sequence ID" value="KRM12666.1"/>
    <property type="molecule type" value="Genomic_DNA"/>
</dbReference>
<keyword evidence="3" id="KW-0238">DNA-binding</keyword>
<dbReference type="InterPro" id="IPR000847">
    <property type="entry name" value="LysR_HTH_N"/>
</dbReference>
<dbReference type="eggNOG" id="COG0583">
    <property type="taxonomic scope" value="Bacteria"/>
</dbReference>
<keyword evidence="7" id="KW-1185">Reference proteome</keyword>
<evidence type="ECO:0000313" key="6">
    <source>
        <dbReference type="EMBL" id="KRM12666.1"/>
    </source>
</evidence>
<dbReference type="InterPro" id="IPR005119">
    <property type="entry name" value="LysR_subst-bd"/>
</dbReference>
<protein>
    <submittedName>
        <fullName evidence="6">Malolactic fermentation system transcription activator</fullName>
    </submittedName>
</protein>
<evidence type="ECO:0000256" key="3">
    <source>
        <dbReference type="ARBA" id="ARBA00023125"/>
    </source>
</evidence>
<evidence type="ECO:0000256" key="4">
    <source>
        <dbReference type="ARBA" id="ARBA00023163"/>
    </source>
</evidence>